<dbReference type="GO" id="GO:0017000">
    <property type="term" value="P:antibiotic biosynthetic process"/>
    <property type="evidence" value="ECO:0007669"/>
    <property type="project" value="UniProtKB-KW"/>
</dbReference>
<dbReference type="InterPro" id="IPR004568">
    <property type="entry name" value="Ppantetheine-prot_Trfase_dom"/>
</dbReference>
<dbReference type="AlphaFoldDB" id="A0A2Z4MIQ7"/>
<dbReference type="Proteomes" id="UP000036061">
    <property type="component" value="Chromosome"/>
</dbReference>
<dbReference type="SUPFAM" id="SSF56214">
    <property type="entry name" value="4'-phosphopantetheinyl transferase"/>
    <property type="match status" value="2"/>
</dbReference>
<keyword evidence="6" id="KW-0045">Antibiotic biosynthesis</keyword>
<comment type="similarity">
    <text evidence="2">Belongs to the P-Pant transferase superfamily. Gsp/Sfp/HetI/AcpT family.</text>
</comment>
<organism evidence="9 10">
    <name type="scientific">Brevibacillus brevis</name>
    <name type="common">Bacillus brevis</name>
    <dbReference type="NCBI Taxonomy" id="1393"/>
    <lineage>
        <taxon>Bacteria</taxon>
        <taxon>Bacillati</taxon>
        <taxon>Bacillota</taxon>
        <taxon>Bacilli</taxon>
        <taxon>Bacillales</taxon>
        <taxon>Paenibacillaceae</taxon>
        <taxon>Brevibacillus</taxon>
    </lineage>
</organism>
<name>A0A2Z4MIQ7_BREBE</name>
<dbReference type="PANTHER" id="PTHR12215">
    <property type="entry name" value="PHOSPHOPANTETHEINE TRANSFERASE"/>
    <property type="match status" value="1"/>
</dbReference>
<evidence type="ECO:0000256" key="3">
    <source>
        <dbReference type="ARBA" id="ARBA00022679"/>
    </source>
</evidence>
<evidence type="ECO:0000313" key="9">
    <source>
        <dbReference type="EMBL" id="AWX56251.1"/>
    </source>
</evidence>
<dbReference type="InterPro" id="IPR008278">
    <property type="entry name" value="4-PPantetheinyl_Trfase_dom"/>
</dbReference>
<dbReference type="GO" id="GO:0008897">
    <property type="term" value="F:holo-[acyl-carrier-protein] synthase activity"/>
    <property type="evidence" value="ECO:0007669"/>
    <property type="project" value="InterPro"/>
</dbReference>
<evidence type="ECO:0000259" key="7">
    <source>
        <dbReference type="Pfam" id="PF01648"/>
    </source>
</evidence>
<evidence type="ECO:0000256" key="4">
    <source>
        <dbReference type="ARBA" id="ARBA00022723"/>
    </source>
</evidence>
<comment type="cofactor">
    <cofactor evidence="1">
        <name>Mg(2+)</name>
        <dbReference type="ChEBI" id="CHEBI:18420"/>
    </cofactor>
</comment>
<dbReference type="Pfam" id="PF01648">
    <property type="entry name" value="ACPS"/>
    <property type="match status" value="1"/>
</dbReference>
<dbReference type="Gene3D" id="3.90.470.20">
    <property type="entry name" value="4'-phosphopantetheinyl transferase domain"/>
    <property type="match status" value="2"/>
</dbReference>
<evidence type="ECO:0000256" key="6">
    <source>
        <dbReference type="ARBA" id="ARBA00023194"/>
    </source>
</evidence>
<feature type="domain" description="4'-phosphopantetheinyl transferase" evidence="7">
    <location>
        <begin position="104"/>
        <end position="206"/>
    </location>
</feature>
<protein>
    <submittedName>
        <fullName evidence="9">4-phosphopantetheinyl transferase</fullName>
    </submittedName>
</protein>
<evidence type="ECO:0000256" key="1">
    <source>
        <dbReference type="ARBA" id="ARBA00001946"/>
    </source>
</evidence>
<gene>
    <name evidence="9" type="ORF">AB432_014940</name>
</gene>
<dbReference type="Pfam" id="PF22624">
    <property type="entry name" value="AASDHPPT_N"/>
    <property type="match status" value="1"/>
</dbReference>
<accession>A0A2Z4MIQ7</accession>
<evidence type="ECO:0000256" key="5">
    <source>
        <dbReference type="ARBA" id="ARBA00022842"/>
    </source>
</evidence>
<keyword evidence="5" id="KW-0460">Magnesium</keyword>
<dbReference type="PANTHER" id="PTHR12215:SF10">
    <property type="entry name" value="L-AMINOADIPATE-SEMIALDEHYDE DEHYDROGENASE-PHOSPHOPANTETHEINYL TRANSFERASE"/>
    <property type="match status" value="1"/>
</dbReference>
<keyword evidence="3 9" id="KW-0808">Transferase</keyword>
<dbReference type="GO" id="GO:0019878">
    <property type="term" value="P:lysine biosynthetic process via aminoadipic acid"/>
    <property type="evidence" value="ECO:0007669"/>
    <property type="project" value="TreeGrafter"/>
</dbReference>
<keyword evidence="4" id="KW-0479">Metal-binding</keyword>
<dbReference type="InterPro" id="IPR050559">
    <property type="entry name" value="P-Pant_transferase_sf"/>
</dbReference>
<feature type="domain" description="4'-phosphopantetheinyl transferase N-terminal" evidence="8">
    <location>
        <begin position="17"/>
        <end position="101"/>
    </location>
</feature>
<proteinExistence type="inferred from homology"/>
<sequence length="235" mass="27143">MIAIYALKCPAVMEKELFNRFLQALPEEKRERIHRFRNPADSYRTLLADVLVRSLICEAYEISNDEIKYDYNAYGKPSLKSFPNFCFNVSHSGEWVVCATHDSQVGIDVEQICPIDLDIATHYFAPAEVEVLLAKHPDEQVSYFYDLWTLKESYIKARGMGLSIPLQSFAIRKKLDQSITISQSDSRDAWEFQQYEIDPGYKLSVCATTNQFAAQVVMKDLKDLHQAIFHRKISR</sequence>
<dbReference type="NCBIfam" id="TIGR00556">
    <property type="entry name" value="pantethn_trn"/>
    <property type="match status" value="1"/>
</dbReference>
<evidence type="ECO:0000313" key="10">
    <source>
        <dbReference type="Proteomes" id="UP000036061"/>
    </source>
</evidence>
<dbReference type="GO" id="GO:0005829">
    <property type="term" value="C:cytosol"/>
    <property type="evidence" value="ECO:0007669"/>
    <property type="project" value="TreeGrafter"/>
</dbReference>
<dbReference type="GO" id="GO:0006633">
    <property type="term" value="P:fatty acid biosynthetic process"/>
    <property type="evidence" value="ECO:0007669"/>
    <property type="project" value="InterPro"/>
</dbReference>
<dbReference type="InterPro" id="IPR037143">
    <property type="entry name" value="4-PPantetheinyl_Trfase_dom_sf"/>
</dbReference>
<dbReference type="GO" id="GO:0000287">
    <property type="term" value="F:magnesium ion binding"/>
    <property type="evidence" value="ECO:0007669"/>
    <property type="project" value="InterPro"/>
</dbReference>
<dbReference type="RefSeq" id="WP_048032945.1">
    <property type="nucleotide sequence ID" value="NZ_CP030117.1"/>
</dbReference>
<reference evidence="9 10" key="1">
    <citation type="journal article" date="2015" name="Genome Announc.">
        <title>Draft Genome Sequence of Brevibacillus brevis DZQ7, a Plant Growth-Promoting Rhizobacterium with Broad-Spectrum Antimicrobial Activity.</title>
        <authorList>
            <person name="Hou Q."/>
            <person name="Wang C."/>
            <person name="Hou X."/>
            <person name="Xia Z."/>
            <person name="Ye J."/>
            <person name="Liu K."/>
            <person name="Liu H."/>
            <person name="Wang J."/>
            <person name="Guo H."/>
            <person name="Yu X."/>
            <person name="Yang Y."/>
            <person name="Du B."/>
            <person name="Ding Y."/>
        </authorList>
    </citation>
    <scope>NUCLEOTIDE SEQUENCE [LARGE SCALE GENOMIC DNA]</scope>
    <source>
        <strain evidence="9 10">DZQ7</strain>
    </source>
</reference>
<dbReference type="EMBL" id="CP030117">
    <property type="protein sequence ID" value="AWX56251.1"/>
    <property type="molecule type" value="Genomic_DNA"/>
</dbReference>
<dbReference type="InterPro" id="IPR055066">
    <property type="entry name" value="AASDHPPT_N"/>
</dbReference>
<evidence type="ECO:0000259" key="8">
    <source>
        <dbReference type="Pfam" id="PF22624"/>
    </source>
</evidence>
<evidence type="ECO:0000256" key="2">
    <source>
        <dbReference type="ARBA" id="ARBA00010990"/>
    </source>
</evidence>